<dbReference type="SUPFAM" id="SSF68906">
    <property type="entry name" value="SAP domain"/>
    <property type="match status" value="1"/>
</dbReference>
<evidence type="ECO:0000313" key="3">
    <source>
        <dbReference type="Proteomes" id="UP000663874"/>
    </source>
</evidence>
<dbReference type="EMBL" id="CAJOBE010048501">
    <property type="protein sequence ID" value="CAF4349404.1"/>
    <property type="molecule type" value="Genomic_DNA"/>
</dbReference>
<protein>
    <recommendedName>
        <fullName evidence="1">SAP domain-containing protein</fullName>
    </recommendedName>
</protein>
<dbReference type="AlphaFoldDB" id="A0A820KWG2"/>
<dbReference type="Proteomes" id="UP000663874">
    <property type="component" value="Unassembled WGS sequence"/>
</dbReference>
<feature type="non-terminal residue" evidence="2">
    <location>
        <position position="39"/>
    </location>
</feature>
<dbReference type="InterPro" id="IPR003034">
    <property type="entry name" value="SAP_dom"/>
</dbReference>
<gene>
    <name evidence="2" type="ORF">FNK824_LOCUS42282</name>
</gene>
<reference evidence="2" key="1">
    <citation type="submission" date="2021-02" db="EMBL/GenBank/DDBJ databases">
        <authorList>
            <person name="Nowell W R."/>
        </authorList>
    </citation>
    <scope>NUCLEOTIDE SEQUENCE</scope>
</reference>
<proteinExistence type="predicted"/>
<sequence>MMAEDQLTHIDTMTNVELRAELKRRGCSTSGNKKDLITK</sequence>
<dbReference type="InterPro" id="IPR036361">
    <property type="entry name" value="SAP_dom_sf"/>
</dbReference>
<organism evidence="2 3">
    <name type="scientific">Rotaria sordida</name>
    <dbReference type="NCBI Taxonomy" id="392033"/>
    <lineage>
        <taxon>Eukaryota</taxon>
        <taxon>Metazoa</taxon>
        <taxon>Spiralia</taxon>
        <taxon>Gnathifera</taxon>
        <taxon>Rotifera</taxon>
        <taxon>Eurotatoria</taxon>
        <taxon>Bdelloidea</taxon>
        <taxon>Philodinida</taxon>
        <taxon>Philodinidae</taxon>
        <taxon>Rotaria</taxon>
    </lineage>
</organism>
<accession>A0A820KWG2</accession>
<evidence type="ECO:0000313" key="2">
    <source>
        <dbReference type="EMBL" id="CAF4349404.1"/>
    </source>
</evidence>
<comment type="caution">
    <text evidence="2">The sequence shown here is derived from an EMBL/GenBank/DDBJ whole genome shotgun (WGS) entry which is preliminary data.</text>
</comment>
<dbReference type="Pfam" id="PF02037">
    <property type="entry name" value="SAP"/>
    <property type="match status" value="1"/>
</dbReference>
<dbReference type="Gene3D" id="1.10.720.30">
    <property type="entry name" value="SAP domain"/>
    <property type="match status" value="1"/>
</dbReference>
<evidence type="ECO:0000259" key="1">
    <source>
        <dbReference type="PROSITE" id="PS50800"/>
    </source>
</evidence>
<dbReference type="PROSITE" id="PS50800">
    <property type="entry name" value="SAP"/>
    <property type="match status" value="1"/>
</dbReference>
<name>A0A820KWG2_9BILA</name>
<feature type="domain" description="SAP" evidence="1">
    <location>
        <begin position="10"/>
        <end position="39"/>
    </location>
</feature>